<dbReference type="InterPro" id="IPR010266">
    <property type="entry name" value="NnrS"/>
</dbReference>
<organism evidence="2">
    <name type="scientific">bioreactor metagenome</name>
    <dbReference type="NCBI Taxonomy" id="1076179"/>
    <lineage>
        <taxon>unclassified sequences</taxon>
        <taxon>metagenomes</taxon>
        <taxon>ecological metagenomes</taxon>
    </lineage>
</organism>
<dbReference type="Pfam" id="PF05940">
    <property type="entry name" value="NnrS"/>
    <property type="match status" value="1"/>
</dbReference>
<comment type="caution">
    <text evidence="2">The sequence shown here is derived from an EMBL/GenBank/DDBJ whole genome shotgun (WGS) entry which is preliminary data.</text>
</comment>
<evidence type="ECO:0008006" key="3">
    <source>
        <dbReference type="Google" id="ProtNLM"/>
    </source>
</evidence>
<feature type="transmembrane region" description="Helical" evidence="1">
    <location>
        <begin position="341"/>
        <end position="363"/>
    </location>
</feature>
<keyword evidence="1" id="KW-0812">Transmembrane</keyword>
<dbReference type="Gene3D" id="1.20.210.10">
    <property type="entry name" value="Cytochrome c oxidase-like, subunit I domain"/>
    <property type="match status" value="2"/>
</dbReference>
<accession>A0A645ADC3</accession>
<feature type="transmembrane region" description="Helical" evidence="1">
    <location>
        <begin position="88"/>
        <end position="109"/>
    </location>
</feature>
<feature type="transmembrane region" description="Helical" evidence="1">
    <location>
        <begin position="375"/>
        <end position="393"/>
    </location>
</feature>
<name>A0A645ADC3_9ZZZZ</name>
<proteinExistence type="predicted"/>
<dbReference type="InterPro" id="IPR036927">
    <property type="entry name" value="Cyt_c_oxase-like_su1_sf"/>
</dbReference>
<feature type="transmembrane region" description="Helical" evidence="1">
    <location>
        <begin position="302"/>
        <end position="321"/>
    </location>
</feature>
<keyword evidence="1" id="KW-0472">Membrane</keyword>
<reference evidence="2" key="1">
    <citation type="submission" date="2019-08" db="EMBL/GenBank/DDBJ databases">
        <authorList>
            <person name="Kucharzyk K."/>
            <person name="Murdoch R.W."/>
            <person name="Higgins S."/>
            <person name="Loffler F."/>
        </authorList>
    </citation>
    <scope>NUCLEOTIDE SEQUENCE</scope>
</reference>
<evidence type="ECO:0000313" key="2">
    <source>
        <dbReference type="EMBL" id="MPM48843.1"/>
    </source>
</evidence>
<evidence type="ECO:0000256" key="1">
    <source>
        <dbReference type="SAM" id="Phobius"/>
    </source>
</evidence>
<feature type="transmembrane region" description="Helical" evidence="1">
    <location>
        <begin position="115"/>
        <end position="141"/>
    </location>
</feature>
<keyword evidence="1" id="KW-1133">Transmembrane helix</keyword>
<gene>
    <name evidence="2" type="ORF">SDC9_95570</name>
</gene>
<feature type="transmembrane region" description="Helical" evidence="1">
    <location>
        <begin position="57"/>
        <end position="76"/>
    </location>
</feature>
<feature type="transmembrane region" description="Helical" evidence="1">
    <location>
        <begin position="258"/>
        <end position="281"/>
    </location>
</feature>
<feature type="transmembrane region" description="Helical" evidence="1">
    <location>
        <begin position="232"/>
        <end position="252"/>
    </location>
</feature>
<sequence>MYSTMIDNQLYRYFFISALVTIFTLGCMWGAVNLLLIGLGESFHSIDYSWVLAHGHAMIFGFVGLFIMGFSFQAMPRFAGVTLRNPRLAFSTLPLLITGILLQALAHVMAPQPPYLPLGVLAGLLQLIAVIIFVWVMVYTLRGAPTKGYYNDFVYAALGWFLVAAVANPIIFSLFEAAVTPEEFLFNVSSFNIPYRDIQTLGIAVVMILGVSLHILPHAYGFRTPSRRWRRFLLWGVNGAVLFGIISFTAGMTTGVHWWHAANGISYIIFLVAAIGTPIQFRLFRPLPAGNSDRSLKFIRAAFLWFIVAMLLLLFGPYYMFGIYLPMTGGENPFSHAYFGAYRHALTVGFIMMMIVGVSAKVVPGFSGIDIRKTSSLWLVFILLNVGNTWRIVSQITTDFYPEAFRFIGISGFIELTALGLWGYELIRNIRAGIRLKHSPQQQDC</sequence>
<dbReference type="AlphaFoldDB" id="A0A645ADC3"/>
<feature type="transmembrane region" description="Helical" evidence="1">
    <location>
        <begin position="153"/>
        <end position="178"/>
    </location>
</feature>
<dbReference type="EMBL" id="VSSQ01012275">
    <property type="protein sequence ID" value="MPM48843.1"/>
    <property type="molecule type" value="Genomic_DNA"/>
</dbReference>
<protein>
    <recommendedName>
        <fullName evidence="3">Cytochrome oxidase subunit I profile domain-containing protein</fullName>
    </recommendedName>
</protein>
<feature type="transmembrane region" description="Helical" evidence="1">
    <location>
        <begin position="198"/>
        <end position="220"/>
    </location>
</feature>
<dbReference type="SUPFAM" id="SSF81442">
    <property type="entry name" value="Cytochrome c oxidase subunit I-like"/>
    <property type="match status" value="1"/>
</dbReference>
<feature type="transmembrane region" description="Helical" evidence="1">
    <location>
        <begin position="405"/>
        <end position="427"/>
    </location>
</feature>
<feature type="transmembrane region" description="Helical" evidence="1">
    <location>
        <begin position="12"/>
        <end position="37"/>
    </location>
</feature>